<dbReference type="SMART" id="SM00133">
    <property type="entry name" value="S_TK_X"/>
    <property type="match status" value="1"/>
</dbReference>
<dbReference type="Pfam" id="PF00069">
    <property type="entry name" value="Pkinase"/>
    <property type="match status" value="1"/>
</dbReference>
<dbReference type="InterPro" id="IPR000719">
    <property type="entry name" value="Prot_kinase_dom"/>
</dbReference>
<dbReference type="SMART" id="SM00220">
    <property type="entry name" value="S_TKc"/>
    <property type="match status" value="1"/>
</dbReference>
<name>A0A6B2L420_9EUKA</name>
<feature type="domain" description="AGC-kinase C-terminal" evidence="8">
    <location>
        <begin position="133"/>
        <end position="205"/>
    </location>
</feature>
<dbReference type="Gene3D" id="3.30.200.20">
    <property type="entry name" value="Phosphorylase Kinase, domain 1"/>
    <property type="match status" value="1"/>
</dbReference>
<accession>A0A6B2L420</accession>
<organism evidence="9">
    <name type="scientific">Arcella intermedia</name>
    <dbReference type="NCBI Taxonomy" id="1963864"/>
    <lineage>
        <taxon>Eukaryota</taxon>
        <taxon>Amoebozoa</taxon>
        <taxon>Tubulinea</taxon>
        <taxon>Elardia</taxon>
        <taxon>Arcellinida</taxon>
        <taxon>Sphaerothecina</taxon>
        <taxon>Arcellidae</taxon>
        <taxon>Arcella</taxon>
    </lineage>
</organism>
<evidence type="ECO:0000313" key="9">
    <source>
        <dbReference type="EMBL" id="NDV31696.1"/>
    </source>
</evidence>
<evidence type="ECO:0000256" key="5">
    <source>
        <dbReference type="ARBA" id="ARBA00022840"/>
    </source>
</evidence>
<evidence type="ECO:0008006" key="10">
    <source>
        <dbReference type="Google" id="ProtNLM"/>
    </source>
</evidence>
<keyword evidence="3" id="KW-0547">Nucleotide-binding</keyword>
<reference evidence="9" key="1">
    <citation type="journal article" date="2020" name="J. Eukaryot. Microbiol.">
        <title>De novo Sequencing, Assembly and Annotation of the Transcriptome for the Free-Living Testate Amoeba Arcella intermedia.</title>
        <authorList>
            <person name="Ribeiro G.M."/>
            <person name="Porfirio-Sousa A.L."/>
            <person name="Maurer-Alcala X.X."/>
            <person name="Katz L.A."/>
            <person name="Lahr D.J.G."/>
        </authorList>
    </citation>
    <scope>NUCLEOTIDE SEQUENCE</scope>
</reference>
<dbReference type="AlphaFoldDB" id="A0A6B2L420"/>
<keyword evidence="2" id="KW-0808">Transferase</keyword>
<feature type="compositionally biased region" description="Basic and acidic residues" evidence="6">
    <location>
        <begin position="260"/>
        <end position="276"/>
    </location>
</feature>
<proteinExistence type="predicted"/>
<protein>
    <recommendedName>
        <fullName evidence="10">Protein kinase domain-containing protein</fullName>
    </recommendedName>
</protein>
<dbReference type="PANTHER" id="PTHR24351">
    <property type="entry name" value="RIBOSOMAL PROTEIN S6 KINASE"/>
    <property type="match status" value="1"/>
</dbReference>
<feature type="region of interest" description="Disordered" evidence="6">
    <location>
        <begin position="416"/>
        <end position="438"/>
    </location>
</feature>
<dbReference type="Gene3D" id="1.10.510.10">
    <property type="entry name" value="Transferase(Phosphotransferase) domain 1"/>
    <property type="match status" value="1"/>
</dbReference>
<dbReference type="PROSITE" id="PS50011">
    <property type="entry name" value="PROTEIN_KINASE_DOM"/>
    <property type="match status" value="1"/>
</dbReference>
<dbReference type="GO" id="GO:0005524">
    <property type="term" value="F:ATP binding"/>
    <property type="evidence" value="ECO:0007669"/>
    <property type="project" value="UniProtKB-KW"/>
</dbReference>
<sequence>MLDMEGHICIVDFGLCKTGLGINAKTGTFCGSLEYMAPEVLEGKEYSKDIDWWALATMVYEMIEGIPPFWDEDQDLMLENISRCNIADLLKLNYKFSRECKDFITSTLNIEPTKRLGYGENGTQDIKNHPWFADIDWIKLYNKQVEPIFKPHLENESDTRYFDEEVTAEDPHVPNFNSNIEKLDLEDDPFDDFSFEEPKQLITPVKTPSRRARPNKNRRSTPMKVGMKSPPKPQPVAPKFFEPEINESAPEVVRTKTPKKPSEAKPPRKDSTKSPVKDLSASAKKNFDLSSIEIALSQSEKSPRKSPRNIFQTKGTPTKEEKKPPMVAKKLSSKSDQTPVPVISVDYPVVSSVSLASSHELKLPEDSIAKTGRKLSHGIKPVSLAPVLHRHVRTKSASSAVHQLEGGNVEEVVVSPRRSGNAGVGGMEEEDKQNCLIS</sequence>
<dbReference type="InterPro" id="IPR011009">
    <property type="entry name" value="Kinase-like_dom_sf"/>
</dbReference>
<keyword evidence="1" id="KW-0723">Serine/threonine-protein kinase</keyword>
<keyword evidence="5" id="KW-0067">ATP-binding</keyword>
<feature type="compositionally biased region" description="Basic residues" evidence="6">
    <location>
        <begin position="208"/>
        <end position="221"/>
    </location>
</feature>
<evidence type="ECO:0000256" key="6">
    <source>
        <dbReference type="SAM" id="MobiDB-lite"/>
    </source>
</evidence>
<dbReference type="EMBL" id="GIBP01002727">
    <property type="protein sequence ID" value="NDV31696.1"/>
    <property type="molecule type" value="Transcribed_RNA"/>
</dbReference>
<feature type="region of interest" description="Disordered" evidence="6">
    <location>
        <begin position="297"/>
        <end position="339"/>
    </location>
</feature>
<evidence type="ECO:0000256" key="4">
    <source>
        <dbReference type="ARBA" id="ARBA00022777"/>
    </source>
</evidence>
<keyword evidence="4" id="KW-0418">Kinase</keyword>
<dbReference type="InterPro" id="IPR000961">
    <property type="entry name" value="AGC-kinase_C"/>
</dbReference>
<dbReference type="SUPFAM" id="SSF56112">
    <property type="entry name" value="Protein kinase-like (PK-like)"/>
    <property type="match status" value="1"/>
</dbReference>
<dbReference type="PROSITE" id="PS51285">
    <property type="entry name" value="AGC_KINASE_CTER"/>
    <property type="match status" value="1"/>
</dbReference>
<evidence type="ECO:0000259" key="7">
    <source>
        <dbReference type="PROSITE" id="PS50011"/>
    </source>
</evidence>
<evidence type="ECO:0000259" key="8">
    <source>
        <dbReference type="PROSITE" id="PS51285"/>
    </source>
</evidence>
<dbReference type="GO" id="GO:0004674">
    <property type="term" value="F:protein serine/threonine kinase activity"/>
    <property type="evidence" value="ECO:0007669"/>
    <property type="project" value="UniProtKB-KW"/>
</dbReference>
<evidence type="ECO:0000256" key="1">
    <source>
        <dbReference type="ARBA" id="ARBA00022527"/>
    </source>
</evidence>
<feature type="region of interest" description="Disordered" evidence="6">
    <location>
        <begin position="194"/>
        <end position="282"/>
    </location>
</feature>
<evidence type="ECO:0000256" key="3">
    <source>
        <dbReference type="ARBA" id="ARBA00022741"/>
    </source>
</evidence>
<evidence type="ECO:0000256" key="2">
    <source>
        <dbReference type="ARBA" id="ARBA00022679"/>
    </source>
</evidence>
<feature type="domain" description="Protein kinase" evidence="7">
    <location>
        <begin position="1"/>
        <end position="132"/>
    </location>
</feature>